<feature type="domain" description="HTH myb-type" evidence="4">
    <location>
        <begin position="110"/>
        <end position="164"/>
    </location>
</feature>
<feature type="coiled-coil region" evidence="1">
    <location>
        <begin position="206"/>
        <end position="233"/>
    </location>
</feature>
<dbReference type="PROSITE" id="PS51294">
    <property type="entry name" value="HTH_MYB"/>
    <property type="match status" value="1"/>
</dbReference>
<dbReference type="PANTHER" id="PTHR45614:SF253">
    <property type="entry name" value="CHROMOSOME UNDETERMINED SCAFFOLD_38, WHOLE GENOME SHOTGUN SEQUENCE"/>
    <property type="match status" value="1"/>
</dbReference>
<evidence type="ECO:0000259" key="4">
    <source>
        <dbReference type="PROSITE" id="PS51294"/>
    </source>
</evidence>
<reference evidence="5 6" key="1">
    <citation type="submission" date="2016-11" db="EMBL/GenBank/DDBJ databases">
        <title>The macronuclear genome of Stentor coeruleus: a giant cell with tiny introns.</title>
        <authorList>
            <person name="Slabodnick M."/>
            <person name="Ruby J.G."/>
            <person name="Reiff S.B."/>
            <person name="Swart E.C."/>
            <person name="Gosai S."/>
            <person name="Prabakaran S."/>
            <person name="Witkowska E."/>
            <person name="Larue G.E."/>
            <person name="Fisher S."/>
            <person name="Freeman R.M."/>
            <person name="Gunawardena J."/>
            <person name="Chu W."/>
            <person name="Stover N.A."/>
            <person name="Gregory B.D."/>
            <person name="Nowacki M."/>
            <person name="Derisi J."/>
            <person name="Roy S.W."/>
            <person name="Marshall W.F."/>
            <person name="Sood P."/>
        </authorList>
    </citation>
    <scope>NUCLEOTIDE SEQUENCE [LARGE SCALE GENOMIC DNA]</scope>
    <source>
        <strain evidence="5">WM001</strain>
    </source>
</reference>
<dbReference type="OrthoDB" id="2143914at2759"/>
<keyword evidence="6" id="KW-1185">Reference proteome</keyword>
<evidence type="ECO:0000256" key="2">
    <source>
        <dbReference type="SAM" id="MobiDB-lite"/>
    </source>
</evidence>
<dbReference type="SMART" id="SM00717">
    <property type="entry name" value="SANT"/>
    <property type="match status" value="2"/>
</dbReference>
<dbReference type="InterPro" id="IPR017930">
    <property type="entry name" value="Myb_dom"/>
</dbReference>
<feature type="domain" description="Myb-like" evidence="3">
    <location>
        <begin position="68"/>
        <end position="109"/>
    </location>
</feature>
<comment type="caution">
    <text evidence="5">The sequence shown here is derived from an EMBL/GenBank/DDBJ whole genome shotgun (WGS) entry which is preliminary data.</text>
</comment>
<evidence type="ECO:0000313" key="5">
    <source>
        <dbReference type="EMBL" id="OMJ81103.1"/>
    </source>
</evidence>
<sequence length="240" mass="27965">MSWNSALDHALEYWDDVIIDVSAICIKDQAKSNKTLHDLDPKALFPEPRSLDSSELSDSESENTLPIWTNEEDTTLLEEVEKTNHEWEAVAKSFPNSSVKLVKRRWEKLNKNKTKHEWTEEEDKMIVSLYKIHGGNWKKIATYFNGISSSNIKNRFYGCIKRKLENTNKLQDEAEKPKADEVKKDKKEEAEKPLNELTPEEKRLRLQDLYSKMMELEGYIKNAKNQIQEFVSKISTPTSK</sequence>
<dbReference type="Gene3D" id="1.10.10.60">
    <property type="entry name" value="Homeodomain-like"/>
    <property type="match status" value="2"/>
</dbReference>
<dbReference type="Pfam" id="PF00249">
    <property type="entry name" value="Myb_DNA-binding"/>
    <property type="match status" value="2"/>
</dbReference>
<protein>
    <recommendedName>
        <fullName evidence="7">Myb-like DNA-binding domain containing protein</fullName>
    </recommendedName>
</protein>
<evidence type="ECO:0000313" key="6">
    <source>
        <dbReference type="Proteomes" id="UP000187209"/>
    </source>
</evidence>
<dbReference type="AlphaFoldDB" id="A0A1R2BWA5"/>
<organism evidence="5 6">
    <name type="scientific">Stentor coeruleus</name>
    <dbReference type="NCBI Taxonomy" id="5963"/>
    <lineage>
        <taxon>Eukaryota</taxon>
        <taxon>Sar</taxon>
        <taxon>Alveolata</taxon>
        <taxon>Ciliophora</taxon>
        <taxon>Postciliodesmatophora</taxon>
        <taxon>Heterotrichea</taxon>
        <taxon>Heterotrichida</taxon>
        <taxon>Stentoridae</taxon>
        <taxon>Stentor</taxon>
    </lineage>
</organism>
<dbReference type="PROSITE" id="PS50090">
    <property type="entry name" value="MYB_LIKE"/>
    <property type="match status" value="2"/>
</dbReference>
<dbReference type="GO" id="GO:0000978">
    <property type="term" value="F:RNA polymerase II cis-regulatory region sequence-specific DNA binding"/>
    <property type="evidence" value="ECO:0007669"/>
    <property type="project" value="TreeGrafter"/>
</dbReference>
<dbReference type="EMBL" id="MPUH01000394">
    <property type="protein sequence ID" value="OMJ81103.1"/>
    <property type="molecule type" value="Genomic_DNA"/>
</dbReference>
<dbReference type="CDD" id="cd00167">
    <property type="entry name" value="SANT"/>
    <property type="match status" value="2"/>
</dbReference>
<feature type="region of interest" description="Disordered" evidence="2">
    <location>
        <begin position="171"/>
        <end position="200"/>
    </location>
</feature>
<evidence type="ECO:0000256" key="1">
    <source>
        <dbReference type="SAM" id="Coils"/>
    </source>
</evidence>
<feature type="domain" description="Myb-like" evidence="3">
    <location>
        <begin position="110"/>
        <end position="160"/>
    </location>
</feature>
<keyword evidence="1" id="KW-0175">Coiled coil</keyword>
<dbReference type="Proteomes" id="UP000187209">
    <property type="component" value="Unassembled WGS sequence"/>
</dbReference>
<accession>A0A1R2BWA5</accession>
<proteinExistence type="predicted"/>
<name>A0A1R2BWA5_9CILI</name>
<gene>
    <name evidence="5" type="ORF">SteCoe_18516</name>
</gene>
<evidence type="ECO:0008006" key="7">
    <source>
        <dbReference type="Google" id="ProtNLM"/>
    </source>
</evidence>
<dbReference type="InterPro" id="IPR050560">
    <property type="entry name" value="MYB_TF"/>
</dbReference>
<dbReference type="InterPro" id="IPR009057">
    <property type="entry name" value="Homeodomain-like_sf"/>
</dbReference>
<evidence type="ECO:0000259" key="3">
    <source>
        <dbReference type="PROSITE" id="PS50090"/>
    </source>
</evidence>
<dbReference type="PANTHER" id="PTHR45614">
    <property type="entry name" value="MYB PROTEIN-RELATED"/>
    <property type="match status" value="1"/>
</dbReference>
<dbReference type="InterPro" id="IPR001005">
    <property type="entry name" value="SANT/Myb"/>
</dbReference>
<dbReference type="SUPFAM" id="SSF46689">
    <property type="entry name" value="Homeodomain-like"/>
    <property type="match status" value="1"/>
</dbReference>
<dbReference type="GO" id="GO:0005634">
    <property type="term" value="C:nucleus"/>
    <property type="evidence" value="ECO:0007669"/>
    <property type="project" value="TreeGrafter"/>
</dbReference>
<dbReference type="GO" id="GO:0000981">
    <property type="term" value="F:DNA-binding transcription factor activity, RNA polymerase II-specific"/>
    <property type="evidence" value="ECO:0007669"/>
    <property type="project" value="TreeGrafter"/>
</dbReference>